<reference evidence="2" key="1">
    <citation type="submission" date="2021-01" db="EMBL/GenBank/DDBJ databases">
        <authorList>
            <person name="Corre E."/>
            <person name="Pelletier E."/>
            <person name="Niang G."/>
            <person name="Scheremetjew M."/>
            <person name="Finn R."/>
            <person name="Kale V."/>
            <person name="Holt S."/>
            <person name="Cochrane G."/>
            <person name="Meng A."/>
            <person name="Brown T."/>
            <person name="Cohen L."/>
        </authorList>
    </citation>
    <scope>NUCLEOTIDE SEQUENCE</scope>
    <source>
        <strain evidence="2">GSBS06</strain>
    </source>
</reference>
<name>A0A7S3V2L5_9STRA</name>
<evidence type="ECO:0000256" key="1">
    <source>
        <dbReference type="SAM" id="MobiDB-lite"/>
    </source>
</evidence>
<feature type="compositionally biased region" description="Basic and acidic residues" evidence="1">
    <location>
        <begin position="161"/>
        <end position="170"/>
    </location>
</feature>
<feature type="compositionally biased region" description="Basic residues" evidence="1">
    <location>
        <begin position="151"/>
        <end position="160"/>
    </location>
</feature>
<feature type="compositionally biased region" description="Basic and acidic residues" evidence="1">
    <location>
        <begin position="120"/>
        <end position="150"/>
    </location>
</feature>
<organism evidence="2">
    <name type="scientific">Aplanochytrium stocchinoi</name>
    <dbReference type="NCBI Taxonomy" id="215587"/>
    <lineage>
        <taxon>Eukaryota</taxon>
        <taxon>Sar</taxon>
        <taxon>Stramenopiles</taxon>
        <taxon>Bigyra</taxon>
        <taxon>Labyrinthulomycetes</taxon>
        <taxon>Thraustochytrida</taxon>
        <taxon>Thraustochytriidae</taxon>
        <taxon>Aplanochytrium</taxon>
    </lineage>
</organism>
<protein>
    <submittedName>
        <fullName evidence="2">Uncharacterized protein</fullName>
    </submittedName>
</protein>
<evidence type="ECO:0000313" key="2">
    <source>
        <dbReference type="EMBL" id="CAE0447623.1"/>
    </source>
</evidence>
<proteinExistence type="predicted"/>
<dbReference type="AlphaFoldDB" id="A0A7S3V2L5"/>
<dbReference type="EMBL" id="HBIN01022876">
    <property type="protein sequence ID" value="CAE0447623.1"/>
    <property type="molecule type" value="Transcribed_RNA"/>
</dbReference>
<accession>A0A7S3V2L5</accession>
<feature type="region of interest" description="Disordered" evidence="1">
    <location>
        <begin position="110"/>
        <end position="170"/>
    </location>
</feature>
<gene>
    <name evidence="2" type="ORF">ASTO00021_LOCUS17592</name>
</gene>
<sequence length="414" mass="47391">MEAAKILSDLGVYCSNGVNLTSKQERSLFDRILEKAGCAFSYVRVNGDPYGVNVISAGEGDFCNTYIGTYPSVHSFLIQNNILTCDSNRKRKRSNTDRLTVGFHGKDYNAPLVMQRPQRKNKDNCARTAEKKKYHRNKDEKNGKNKENRTERKKKRIQKKTFRENKENEKENENITAIQKFFFASYKINFLEKLKMTLTKAVKSCFKENEFCFRRYIRLQKPSELEVDLWIELITSISNGLKQRPTIGNISRVSTEILLKAYPKDFDAVPVGKDLIFSIDTKALARVIGIMESQLIKFDAPAGKFRTKFGGLEVCYKTNANCFYAFLMNALLKKKVIQPASAQNEFNLLVYNLVHNFGATGLELSVNELFSIAKIKRYFCMKTLTVTFTRSNNIILEGFINVLNQNGDYTNVAD</sequence>